<dbReference type="PANTHER" id="PTHR43280:SF2">
    <property type="entry name" value="HTH-TYPE TRANSCRIPTIONAL REGULATOR EXSA"/>
    <property type="match status" value="1"/>
</dbReference>
<keyword evidence="1" id="KW-0805">Transcription regulation</keyword>
<reference evidence="5" key="2">
    <citation type="submission" date="2020-09" db="EMBL/GenBank/DDBJ databases">
        <authorList>
            <person name="Sun Q."/>
            <person name="Zhou Y."/>
        </authorList>
    </citation>
    <scope>NUCLEOTIDE SEQUENCE</scope>
    <source>
        <strain evidence="5">CGMCC 1.15178</strain>
    </source>
</reference>
<evidence type="ECO:0000256" key="3">
    <source>
        <dbReference type="ARBA" id="ARBA00023163"/>
    </source>
</evidence>
<reference evidence="5" key="1">
    <citation type="journal article" date="2014" name="Int. J. Syst. Evol. Microbiol.">
        <title>Complete genome sequence of Corynebacterium casei LMG S-19264T (=DSM 44701T), isolated from a smear-ripened cheese.</title>
        <authorList>
            <consortium name="US DOE Joint Genome Institute (JGI-PGF)"/>
            <person name="Walter F."/>
            <person name="Albersmeier A."/>
            <person name="Kalinowski J."/>
            <person name="Ruckert C."/>
        </authorList>
    </citation>
    <scope>NUCLEOTIDE SEQUENCE</scope>
    <source>
        <strain evidence="5">CGMCC 1.15178</strain>
    </source>
</reference>
<dbReference type="PROSITE" id="PS01124">
    <property type="entry name" value="HTH_ARAC_FAMILY_2"/>
    <property type="match status" value="1"/>
</dbReference>
<name>A0A916Z924_9BACL</name>
<dbReference type="GO" id="GO:0043565">
    <property type="term" value="F:sequence-specific DNA binding"/>
    <property type="evidence" value="ECO:0007669"/>
    <property type="project" value="InterPro"/>
</dbReference>
<dbReference type="InterPro" id="IPR020449">
    <property type="entry name" value="Tscrpt_reg_AraC-type_HTH"/>
</dbReference>
<evidence type="ECO:0000256" key="2">
    <source>
        <dbReference type="ARBA" id="ARBA00023125"/>
    </source>
</evidence>
<dbReference type="PANTHER" id="PTHR43280">
    <property type="entry name" value="ARAC-FAMILY TRANSCRIPTIONAL REGULATOR"/>
    <property type="match status" value="1"/>
</dbReference>
<dbReference type="Pfam" id="PF12833">
    <property type="entry name" value="HTH_18"/>
    <property type="match status" value="1"/>
</dbReference>
<dbReference type="Gene3D" id="1.10.10.60">
    <property type="entry name" value="Homeodomain-like"/>
    <property type="match status" value="2"/>
</dbReference>
<dbReference type="RefSeq" id="WP_188995203.1">
    <property type="nucleotide sequence ID" value="NZ_BMHP01000003.1"/>
</dbReference>
<keyword evidence="2" id="KW-0238">DNA-binding</keyword>
<dbReference type="InterPro" id="IPR037923">
    <property type="entry name" value="HTH-like"/>
</dbReference>
<protein>
    <recommendedName>
        <fullName evidence="4">HTH araC/xylS-type domain-containing protein</fullName>
    </recommendedName>
</protein>
<dbReference type="PRINTS" id="PR00032">
    <property type="entry name" value="HTHARAC"/>
</dbReference>
<proteinExistence type="predicted"/>
<keyword evidence="3" id="KW-0804">Transcription</keyword>
<dbReference type="SUPFAM" id="SSF46689">
    <property type="entry name" value="Homeodomain-like"/>
    <property type="match status" value="2"/>
</dbReference>
<dbReference type="AlphaFoldDB" id="A0A916Z924"/>
<dbReference type="EMBL" id="BMHP01000003">
    <property type="protein sequence ID" value="GGD82251.1"/>
    <property type="molecule type" value="Genomic_DNA"/>
</dbReference>
<organism evidence="5 6">
    <name type="scientific">Paenibacillus nasutitermitis</name>
    <dbReference type="NCBI Taxonomy" id="1652958"/>
    <lineage>
        <taxon>Bacteria</taxon>
        <taxon>Bacillati</taxon>
        <taxon>Bacillota</taxon>
        <taxon>Bacilli</taxon>
        <taxon>Bacillales</taxon>
        <taxon>Paenibacillaceae</taxon>
        <taxon>Paenibacillus</taxon>
    </lineage>
</organism>
<sequence length="291" mass="33207">MHEIRLSGDKLPLVRDMGVYGAPEPNWAHPDRTMAENLLLYVTEGELSLGEGETEYLLRKGDALLLKRGVGQWGRPVNAPGSSWVFVHFYDQSFASAEGPSPLSFSLLPHDALFFSPDKYRAEVALPKKIELPGDLHVERELKAMLRLYQSRHSLRHLLLSLKFMELLIYFIHKSEAAAVPSKAELTVRRVIDYLESRYDGKLTAGEIAEVMGMNYNYLSELFKQQTGSSILDHHLRLRIDRAAELLRTGRLNISEVGERCGFSDVYHFSRIFKKMTGYTPTDYMKSHYPT</sequence>
<gene>
    <name evidence="5" type="ORF">GCM10010911_45450</name>
</gene>
<dbReference type="PROSITE" id="PS00041">
    <property type="entry name" value="HTH_ARAC_FAMILY_1"/>
    <property type="match status" value="1"/>
</dbReference>
<evidence type="ECO:0000259" key="4">
    <source>
        <dbReference type="PROSITE" id="PS01124"/>
    </source>
</evidence>
<dbReference type="GO" id="GO:0003700">
    <property type="term" value="F:DNA-binding transcription factor activity"/>
    <property type="evidence" value="ECO:0007669"/>
    <property type="project" value="InterPro"/>
</dbReference>
<dbReference type="SUPFAM" id="SSF51215">
    <property type="entry name" value="Regulatory protein AraC"/>
    <property type="match status" value="1"/>
</dbReference>
<evidence type="ECO:0000313" key="5">
    <source>
        <dbReference type="EMBL" id="GGD82251.1"/>
    </source>
</evidence>
<keyword evidence="6" id="KW-1185">Reference proteome</keyword>
<feature type="domain" description="HTH araC/xylS-type" evidence="4">
    <location>
        <begin position="189"/>
        <end position="287"/>
    </location>
</feature>
<accession>A0A916Z924</accession>
<dbReference type="SMART" id="SM00342">
    <property type="entry name" value="HTH_ARAC"/>
    <property type="match status" value="1"/>
</dbReference>
<dbReference type="InterPro" id="IPR018062">
    <property type="entry name" value="HTH_AraC-typ_CS"/>
</dbReference>
<dbReference type="Proteomes" id="UP000612456">
    <property type="component" value="Unassembled WGS sequence"/>
</dbReference>
<dbReference type="InterPro" id="IPR018060">
    <property type="entry name" value="HTH_AraC"/>
</dbReference>
<evidence type="ECO:0000313" key="6">
    <source>
        <dbReference type="Proteomes" id="UP000612456"/>
    </source>
</evidence>
<comment type="caution">
    <text evidence="5">The sequence shown here is derived from an EMBL/GenBank/DDBJ whole genome shotgun (WGS) entry which is preliminary data.</text>
</comment>
<evidence type="ECO:0000256" key="1">
    <source>
        <dbReference type="ARBA" id="ARBA00023015"/>
    </source>
</evidence>
<dbReference type="InterPro" id="IPR009057">
    <property type="entry name" value="Homeodomain-like_sf"/>
</dbReference>